<keyword evidence="4" id="KW-0235">DNA replication</keyword>
<comment type="caution">
    <text evidence="8">The sequence shown here is derived from an EMBL/GenBank/DDBJ whole genome shotgun (WGS) entry which is preliminary data.</text>
</comment>
<sequence length="336" mass="35104">MAKLDARRLPGFLKDPGAARAVLLFGEDAGLVRERADALQEAVAPGNDPFRVAELPRDVAAKPGALSGEAAALALTGGRRVVRVRDATDALAPALREALEGPGEALILIEAGELPARSKLRQLAEGNAAAAAIPCYRERGAELAGTIAALLKAEGVSAEPAAIEWLAGRLGEDRGMLRRELEKLALYAGPGGRLAEEDVLACMGDGSALELDEALVAATSGDLPTADRALESAMAEGANPVQVIRALLRHVQRLHLASVAGIQALQPPVFFRSKPGFERALRIWRTDALETVLAGLLDAERQSKSGGTGRPVPDAAVARSAFLTLARQSAILARRG</sequence>
<dbReference type="GO" id="GO:0003887">
    <property type="term" value="F:DNA-directed DNA polymerase activity"/>
    <property type="evidence" value="ECO:0007669"/>
    <property type="project" value="UniProtKB-KW"/>
</dbReference>
<evidence type="ECO:0000256" key="3">
    <source>
        <dbReference type="ARBA" id="ARBA00022695"/>
    </source>
</evidence>
<keyword evidence="2 8" id="KW-0808">Transferase</keyword>
<comment type="similarity">
    <text evidence="6">Belongs to the DNA polymerase HolA subunit family.</text>
</comment>
<dbReference type="InterPro" id="IPR005790">
    <property type="entry name" value="DNA_polIII_delta"/>
</dbReference>
<dbReference type="PANTHER" id="PTHR34388:SF1">
    <property type="entry name" value="DNA POLYMERASE III SUBUNIT DELTA"/>
    <property type="match status" value="1"/>
</dbReference>
<keyword evidence="9" id="KW-1185">Reference proteome</keyword>
<dbReference type="InterPro" id="IPR027417">
    <property type="entry name" value="P-loop_NTPase"/>
</dbReference>
<evidence type="ECO:0000256" key="2">
    <source>
        <dbReference type="ARBA" id="ARBA00022679"/>
    </source>
</evidence>
<dbReference type="SUPFAM" id="SSF48019">
    <property type="entry name" value="post-AAA+ oligomerization domain-like"/>
    <property type="match status" value="1"/>
</dbReference>
<dbReference type="GO" id="GO:0006261">
    <property type="term" value="P:DNA-templated DNA replication"/>
    <property type="evidence" value="ECO:0007669"/>
    <property type="project" value="TreeGrafter"/>
</dbReference>
<dbReference type="Proteomes" id="UP000677537">
    <property type="component" value="Unassembled WGS sequence"/>
</dbReference>
<evidence type="ECO:0000256" key="6">
    <source>
        <dbReference type="ARBA" id="ARBA00034754"/>
    </source>
</evidence>
<proteinExistence type="inferred from homology"/>
<evidence type="ECO:0000256" key="7">
    <source>
        <dbReference type="ARBA" id="ARBA00049244"/>
    </source>
</evidence>
<dbReference type="PANTHER" id="PTHR34388">
    <property type="entry name" value="DNA POLYMERASE III SUBUNIT DELTA"/>
    <property type="match status" value="1"/>
</dbReference>
<dbReference type="EC" id="2.7.7.7" evidence="1"/>
<evidence type="ECO:0000256" key="5">
    <source>
        <dbReference type="ARBA" id="ARBA00022932"/>
    </source>
</evidence>
<evidence type="ECO:0000313" key="8">
    <source>
        <dbReference type="EMBL" id="MBP0494311.1"/>
    </source>
</evidence>
<protein>
    <recommendedName>
        <fullName evidence="1">DNA-directed DNA polymerase</fullName>
        <ecNumber evidence="1">2.7.7.7</ecNumber>
    </recommendedName>
</protein>
<evidence type="ECO:0000256" key="1">
    <source>
        <dbReference type="ARBA" id="ARBA00012417"/>
    </source>
</evidence>
<dbReference type="RefSeq" id="WP_209375052.1">
    <property type="nucleotide sequence ID" value="NZ_JAGIZA010000009.1"/>
</dbReference>
<dbReference type="NCBIfam" id="TIGR01128">
    <property type="entry name" value="holA"/>
    <property type="match status" value="1"/>
</dbReference>
<reference evidence="8" key="1">
    <citation type="submission" date="2021-03" db="EMBL/GenBank/DDBJ databases">
        <authorList>
            <person name="So Y."/>
        </authorList>
    </citation>
    <scope>NUCLEOTIDE SEQUENCE</scope>
    <source>
        <strain evidence="8">SG15</strain>
    </source>
</reference>
<dbReference type="EMBL" id="JAGIZA010000009">
    <property type="protein sequence ID" value="MBP0494311.1"/>
    <property type="molecule type" value="Genomic_DNA"/>
</dbReference>
<evidence type="ECO:0000313" key="9">
    <source>
        <dbReference type="Proteomes" id="UP000677537"/>
    </source>
</evidence>
<dbReference type="Gene3D" id="1.10.8.60">
    <property type="match status" value="1"/>
</dbReference>
<accession>A0A940N1H6</accession>
<dbReference type="InterPro" id="IPR008921">
    <property type="entry name" value="DNA_pol3_clamp-load_cplx_C"/>
</dbReference>
<name>A0A940N1H6_9PROT</name>
<gene>
    <name evidence="8" type="ORF">J5Y10_16100</name>
</gene>
<dbReference type="SUPFAM" id="SSF52540">
    <property type="entry name" value="P-loop containing nucleoside triphosphate hydrolases"/>
    <property type="match status" value="1"/>
</dbReference>
<organism evidence="8 9">
    <name type="scientific">Roseomonas indoligenes</name>
    <dbReference type="NCBI Taxonomy" id="2820811"/>
    <lineage>
        <taxon>Bacteria</taxon>
        <taxon>Pseudomonadati</taxon>
        <taxon>Pseudomonadota</taxon>
        <taxon>Alphaproteobacteria</taxon>
        <taxon>Acetobacterales</taxon>
        <taxon>Roseomonadaceae</taxon>
        <taxon>Roseomonas</taxon>
    </lineage>
</organism>
<dbReference type="GO" id="GO:0009360">
    <property type="term" value="C:DNA polymerase III complex"/>
    <property type="evidence" value="ECO:0007669"/>
    <property type="project" value="TreeGrafter"/>
</dbReference>
<dbReference type="AlphaFoldDB" id="A0A940N1H6"/>
<dbReference type="GO" id="GO:0003677">
    <property type="term" value="F:DNA binding"/>
    <property type="evidence" value="ECO:0007669"/>
    <property type="project" value="InterPro"/>
</dbReference>
<keyword evidence="5" id="KW-0239">DNA-directed DNA polymerase</keyword>
<comment type="catalytic activity">
    <reaction evidence="7">
        <text>DNA(n) + a 2'-deoxyribonucleoside 5'-triphosphate = DNA(n+1) + diphosphate</text>
        <dbReference type="Rhea" id="RHEA:22508"/>
        <dbReference type="Rhea" id="RHEA-COMP:17339"/>
        <dbReference type="Rhea" id="RHEA-COMP:17340"/>
        <dbReference type="ChEBI" id="CHEBI:33019"/>
        <dbReference type="ChEBI" id="CHEBI:61560"/>
        <dbReference type="ChEBI" id="CHEBI:173112"/>
        <dbReference type="EC" id="2.7.7.7"/>
    </reaction>
</comment>
<evidence type="ECO:0000256" key="4">
    <source>
        <dbReference type="ARBA" id="ARBA00022705"/>
    </source>
</evidence>
<dbReference type="Gene3D" id="1.20.272.10">
    <property type="match status" value="1"/>
</dbReference>
<keyword evidence="3 8" id="KW-0548">Nucleotidyltransferase</keyword>
<dbReference type="Gene3D" id="3.40.50.300">
    <property type="entry name" value="P-loop containing nucleotide triphosphate hydrolases"/>
    <property type="match status" value="1"/>
</dbReference>